<proteinExistence type="inferred from homology"/>
<dbReference type="InterPro" id="IPR031322">
    <property type="entry name" value="Shikimate/glucono_kinase"/>
</dbReference>
<comment type="cofactor">
    <cofactor evidence="7">
        <name>Mg(2+)</name>
        <dbReference type="ChEBI" id="CHEBI:18420"/>
    </cofactor>
    <text evidence="7">Binds 1 Mg(2+) ion per subunit.</text>
</comment>
<comment type="subcellular location">
    <subcellularLocation>
        <location evidence="7">Cytoplasm</location>
    </subcellularLocation>
</comment>
<dbReference type="InterPro" id="IPR000623">
    <property type="entry name" value="Shikimate_kinase/TSH1"/>
</dbReference>
<dbReference type="CDD" id="cd00464">
    <property type="entry name" value="SK"/>
    <property type="match status" value="1"/>
</dbReference>
<comment type="catalytic activity">
    <reaction evidence="7">
        <text>shikimate + ATP = 3-phosphoshikimate + ADP + H(+)</text>
        <dbReference type="Rhea" id="RHEA:13121"/>
        <dbReference type="ChEBI" id="CHEBI:15378"/>
        <dbReference type="ChEBI" id="CHEBI:30616"/>
        <dbReference type="ChEBI" id="CHEBI:36208"/>
        <dbReference type="ChEBI" id="CHEBI:145989"/>
        <dbReference type="ChEBI" id="CHEBI:456216"/>
        <dbReference type="EC" id="2.7.1.71"/>
    </reaction>
</comment>
<feature type="binding site" evidence="7">
    <location>
        <position position="7"/>
    </location>
    <ligand>
        <name>Mg(2+)</name>
        <dbReference type="ChEBI" id="CHEBI:18420"/>
    </ligand>
</feature>
<dbReference type="Pfam" id="PF01202">
    <property type="entry name" value="SKI"/>
    <property type="match status" value="1"/>
</dbReference>
<keyword evidence="1 7" id="KW-0028">Amino-acid biosynthesis</keyword>
<dbReference type="PANTHER" id="PTHR21087">
    <property type="entry name" value="SHIKIMATE KINASE"/>
    <property type="match status" value="1"/>
</dbReference>
<gene>
    <name evidence="7" type="primary">aroK</name>
    <name evidence="8" type="ORF">KQI86_01370</name>
</gene>
<organism evidence="8 9">
    <name type="scientific">Clostridium mobile</name>
    <dbReference type="NCBI Taxonomy" id="2841512"/>
    <lineage>
        <taxon>Bacteria</taxon>
        <taxon>Bacillati</taxon>
        <taxon>Bacillota</taxon>
        <taxon>Clostridia</taxon>
        <taxon>Eubacteriales</taxon>
        <taxon>Clostridiaceae</taxon>
        <taxon>Clostridium</taxon>
    </lineage>
</organism>
<comment type="function">
    <text evidence="7">Catalyzes the specific phosphorylation of the 3-hydroxyl group of shikimic acid using ATP as a cosubstrate.</text>
</comment>
<feature type="binding site" evidence="7">
    <location>
        <begin position="3"/>
        <end position="8"/>
    </location>
    <ligand>
        <name>ATP</name>
        <dbReference type="ChEBI" id="CHEBI:30616"/>
    </ligand>
</feature>
<evidence type="ECO:0000313" key="9">
    <source>
        <dbReference type="Proteomes" id="UP000726170"/>
    </source>
</evidence>
<dbReference type="HAMAP" id="MF_00109">
    <property type="entry name" value="Shikimate_kinase"/>
    <property type="match status" value="1"/>
</dbReference>
<reference evidence="8 9" key="1">
    <citation type="submission" date="2021-06" db="EMBL/GenBank/DDBJ databases">
        <authorList>
            <person name="Sun Q."/>
            <person name="Li D."/>
        </authorList>
    </citation>
    <scope>NUCLEOTIDE SEQUENCE [LARGE SCALE GENOMIC DNA]</scope>
    <source>
        <strain evidence="8 9">MSJ-11</strain>
    </source>
</reference>
<protein>
    <recommendedName>
        <fullName evidence="7">Shikimate kinase</fullName>
        <shortName evidence="7">SK</shortName>
        <ecNumber evidence="7">2.7.1.71</ecNumber>
    </recommendedName>
</protein>
<feature type="binding site" evidence="7">
    <location>
        <position position="49"/>
    </location>
    <ligand>
        <name>substrate</name>
    </ligand>
</feature>
<evidence type="ECO:0000256" key="1">
    <source>
        <dbReference type="ARBA" id="ARBA00022605"/>
    </source>
</evidence>
<dbReference type="GO" id="GO:0016301">
    <property type="term" value="F:kinase activity"/>
    <property type="evidence" value="ECO:0007669"/>
    <property type="project" value="UniProtKB-KW"/>
</dbReference>
<keyword evidence="4 7" id="KW-0418">Kinase</keyword>
<keyword evidence="2 7" id="KW-0808">Transferase</keyword>
<comment type="similarity">
    <text evidence="7">Belongs to the shikimate kinase family.</text>
</comment>
<keyword evidence="7" id="KW-0479">Metal-binding</keyword>
<feature type="binding site" evidence="7">
    <location>
        <position position="107"/>
    </location>
    <ligand>
        <name>ATP</name>
        <dbReference type="ChEBI" id="CHEBI:30616"/>
    </ligand>
</feature>
<evidence type="ECO:0000256" key="6">
    <source>
        <dbReference type="ARBA" id="ARBA00023141"/>
    </source>
</evidence>
<evidence type="ECO:0000256" key="5">
    <source>
        <dbReference type="ARBA" id="ARBA00022840"/>
    </source>
</evidence>
<feature type="binding site" evidence="7">
    <location>
        <position position="71"/>
    </location>
    <ligand>
        <name>substrate</name>
    </ligand>
</feature>
<comment type="subunit">
    <text evidence="7">Monomer.</text>
</comment>
<evidence type="ECO:0000313" key="8">
    <source>
        <dbReference type="EMBL" id="MBU5482955.1"/>
    </source>
</evidence>
<dbReference type="EC" id="2.7.1.71" evidence="7"/>
<evidence type="ECO:0000256" key="2">
    <source>
        <dbReference type="ARBA" id="ARBA00022679"/>
    </source>
</evidence>
<accession>A0ABS6ECN8</accession>
<evidence type="ECO:0000256" key="3">
    <source>
        <dbReference type="ARBA" id="ARBA00022741"/>
    </source>
</evidence>
<keyword evidence="3 7" id="KW-0547">Nucleotide-binding</keyword>
<evidence type="ECO:0000256" key="4">
    <source>
        <dbReference type="ARBA" id="ARBA00022777"/>
    </source>
</evidence>
<comment type="caution">
    <text evidence="8">The sequence shown here is derived from an EMBL/GenBank/DDBJ whole genome shotgun (WGS) entry which is preliminary data.</text>
</comment>
<evidence type="ECO:0000256" key="7">
    <source>
        <dbReference type="HAMAP-Rule" id="MF_00109"/>
    </source>
</evidence>
<dbReference type="EMBL" id="JAHLQF010000001">
    <property type="protein sequence ID" value="MBU5482955.1"/>
    <property type="molecule type" value="Genomic_DNA"/>
</dbReference>
<keyword evidence="6 7" id="KW-0057">Aromatic amino acid biosynthesis</keyword>
<feature type="binding site" evidence="7">
    <location>
        <position position="125"/>
    </location>
    <ligand>
        <name>substrate</name>
    </ligand>
</feature>
<keyword evidence="5 7" id="KW-0067">ATP-binding</keyword>
<keyword evidence="7" id="KW-0460">Magnesium</keyword>
<keyword evidence="7" id="KW-0963">Cytoplasm</keyword>
<name>A0ABS6ECN8_9CLOT</name>
<sequence>MPGCGKTTLGKKLSKITGYNFIDTDLLIEKRIGLPIKKIFNEKGEKYFRILERDLLCEIKNYKNHIISTGGGFPIYNDNMEVLNNLGLTVFLKVPIEELMKRNLTERPLLVEDMEEKLKELYKIRSPIYNKAKLTVDNYNISLDEVVKSIIDKMK</sequence>
<dbReference type="Proteomes" id="UP000726170">
    <property type="component" value="Unassembled WGS sequence"/>
</dbReference>
<keyword evidence="9" id="KW-1185">Reference proteome</keyword>
<comment type="caution">
    <text evidence="7">Lacks conserved residue(s) required for the propagation of feature annotation.</text>
</comment>
<feature type="binding site" evidence="7">
    <location>
        <position position="25"/>
    </location>
    <ligand>
        <name>substrate</name>
    </ligand>
</feature>
<dbReference type="PANTHER" id="PTHR21087:SF16">
    <property type="entry name" value="SHIKIMATE KINASE 1, CHLOROPLASTIC"/>
    <property type="match status" value="1"/>
</dbReference>
<comment type="pathway">
    <text evidence="7">Metabolic intermediate biosynthesis; chorismate biosynthesis; chorismate from D-erythrose 4-phosphate and phosphoenolpyruvate: step 5/7.</text>
</comment>